<keyword evidence="3" id="KW-0812">Transmembrane</keyword>
<name>A0A401UME5_9CLOT</name>
<dbReference type="AlphaFoldDB" id="A0A401UME5"/>
<feature type="transmembrane region" description="Helical" evidence="3">
    <location>
        <begin position="146"/>
        <end position="170"/>
    </location>
</feature>
<keyword evidence="5" id="KW-1185">Reference proteome</keyword>
<keyword evidence="2 3" id="KW-0472">Membrane</keyword>
<dbReference type="RefSeq" id="WP_125001787.1">
    <property type="nucleotide sequence ID" value="NZ_BHYK01000011.1"/>
</dbReference>
<evidence type="ECO:0000256" key="1">
    <source>
        <dbReference type="ARBA" id="ARBA00010692"/>
    </source>
</evidence>
<dbReference type="PANTHER" id="PTHR34295:SF1">
    <property type="entry name" value="BIOTIN TRANSPORTER BIOY"/>
    <property type="match status" value="1"/>
</dbReference>
<evidence type="ECO:0000313" key="4">
    <source>
        <dbReference type="EMBL" id="GCD10705.1"/>
    </source>
</evidence>
<gene>
    <name evidence="4" type="primary">bioY_2</name>
    <name evidence="4" type="ORF">Ctaglu_23280</name>
</gene>
<dbReference type="EMBL" id="BHYK01000011">
    <property type="protein sequence ID" value="GCD10705.1"/>
    <property type="molecule type" value="Genomic_DNA"/>
</dbReference>
<dbReference type="GO" id="GO:0015225">
    <property type="term" value="F:biotin transmembrane transporter activity"/>
    <property type="evidence" value="ECO:0007669"/>
    <property type="project" value="UniProtKB-UniRule"/>
</dbReference>
<sequence>MKLSTRDLIITALFTSLTAVGGFISIPIGPIPVTLQTLFVVLSGLILGAKLGALSQITYVILGLIGVPIFASGTGGLTAVVSPTFGFLLSFIVAAYAIGKLTEKNKSLSKIIFSVVSGSFVIYIIGVPYFYFIFTNYLGKSINFYAALKYACIPFIPGDIIKAIIAIILAKQLIPRLSKYLNSK</sequence>
<accession>A0A401UME5</accession>
<organism evidence="4 5">
    <name type="scientific">Clostridium tagluense</name>
    <dbReference type="NCBI Taxonomy" id="360422"/>
    <lineage>
        <taxon>Bacteria</taxon>
        <taxon>Bacillati</taxon>
        <taxon>Bacillota</taxon>
        <taxon>Clostridia</taxon>
        <taxon>Eubacteriales</taxon>
        <taxon>Clostridiaceae</taxon>
        <taxon>Clostridium</taxon>
    </lineage>
</organism>
<reference evidence="4 5" key="1">
    <citation type="submission" date="2018-11" db="EMBL/GenBank/DDBJ databases">
        <title>Genome sequencing and assembly of Clostridium tagluense strain A121.</title>
        <authorList>
            <person name="Murakami T."/>
            <person name="Segawa T."/>
            <person name="Shcherbakova V.A."/>
            <person name="Mori H."/>
            <person name="Yoshimura Y."/>
        </authorList>
    </citation>
    <scope>NUCLEOTIDE SEQUENCE [LARGE SCALE GENOMIC DNA]</scope>
    <source>
        <strain evidence="4 5">A121</strain>
    </source>
</reference>
<evidence type="ECO:0000256" key="2">
    <source>
        <dbReference type="PIRNR" id="PIRNR016661"/>
    </source>
</evidence>
<keyword evidence="2" id="KW-1003">Cell membrane</keyword>
<dbReference type="Pfam" id="PF02632">
    <property type="entry name" value="BioY"/>
    <property type="match status" value="1"/>
</dbReference>
<dbReference type="InterPro" id="IPR003784">
    <property type="entry name" value="BioY"/>
</dbReference>
<keyword evidence="2" id="KW-0813">Transport</keyword>
<dbReference type="OrthoDB" id="9803495at2"/>
<comment type="subcellular location">
    <subcellularLocation>
        <location evidence="2">Cell membrane</location>
        <topology evidence="2">Multi-pass membrane protein</topology>
    </subcellularLocation>
</comment>
<feature type="transmembrane region" description="Helical" evidence="3">
    <location>
        <begin position="111"/>
        <end position="134"/>
    </location>
</feature>
<comment type="caution">
    <text evidence="4">The sequence shown here is derived from an EMBL/GenBank/DDBJ whole genome shotgun (WGS) entry which is preliminary data.</text>
</comment>
<dbReference type="Proteomes" id="UP000287872">
    <property type="component" value="Unassembled WGS sequence"/>
</dbReference>
<dbReference type="PANTHER" id="PTHR34295">
    <property type="entry name" value="BIOTIN TRANSPORTER BIOY"/>
    <property type="match status" value="1"/>
</dbReference>
<dbReference type="PIRSF" id="PIRSF016661">
    <property type="entry name" value="BioY"/>
    <property type="match status" value="1"/>
</dbReference>
<keyword evidence="3" id="KW-1133">Transmembrane helix</keyword>
<dbReference type="Gene3D" id="1.10.1760.20">
    <property type="match status" value="1"/>
</dbReference>
<proteinExistence type="inferred from homology"/>
<feature type="transmembrane region" description="Helical" evidence="3">
    <location>
        <begin position="7"/>
        <end position="25"/>
    </location>
</feature>
<protein>
    <recommendedName>
        <fullName evidence="2">Biotin transporter</fullName>
    </recommendedName>
</protein>
<evidence type="ECO:0000313" key="5">
    <source>
        <dbReference type="Proteomes" id="UP000287872"/>
    </source>
</evidence>
<feature type="transmembrane region" description="Helical" evidence="3">
    <location>
        <begin position="80"/>
        <end position="99"/>
    </location>
</feature>
<evidence type="ECO:0000256" key="3">
    <source>
        <dbReference type="SAM" id="Phobius"/>
    </source>
</evidence>
<comment type="similarity">
    <text evidence="1 2">Belongs to the BioY family.</text>
</comment>
<dbReference type="GO" id="GO:0005886">
    <property type="term" value="C:plasma membrane"/>
    <property type="evidence" value="ECO:0007669"/>
    <property type="project" value="UniProtKB-SubCell"/>
</dbReference>